<accession>A0A1I8H5A2</accession>
<feature type="domain" description="Neurotransmitter-gated ion-channel ligand-binding" evidence="6">
    <location>
        <begin position="2"/>
        <end position="115"/>
    </location>
</feature>
<dbReference type="GO" id="GO:0016020">
    <property type="term" value="C:membrane"/>
    <property type="evidence" value="ECO:0007669"/>
    <property type="project" value="UniProtKB-SubCell"/>
</dbReference>
<feature type="domain" description="Neurotransmitter-gated ion-channel transmembrane" evidence="7">
    <location>
        <begin position="188"/>
        <end position="476"/>
    </location>
</feature>
<evidence type="ECO:0000256" key="4">
    <source>
        <dbReference type="ARBA" id="ARBA00023136"/>
    </source>
</evidence>
<keyword evidence="2 5" id="KW-0812">Transmembrane</keyword>
<evidence type="ECO:0000313" key="10">
    <source>
        <dbReference type="WBParaSite" id="maker-uti_cns_0009415-snap-gene-0.2-mRNA-1"/>
    </source>
</evidence>
<evidence type="ECO:0000259" key="6">
    <source>
        <dbReference type="Pfam" id="PF02931"/>
    </source>
</evidence>
<feature type="transmembrane region" description="Helical" evidence="5">
    <location>
        <begin position="117"/>
        <end position="138"/>
    </location>
</feature>
<dbReference type="Proteomes" id="UP000095280">
    <property type="component" value="Unplaced"/>
</dbReference>
<keyword evidence="8" id="KW-1185">Reference proteome</keyword>
<feature type="transmembrane region" description="Helical" evidence="5">
    <location>
        <begin position="213"/>
        <end position="235"/>
    </location>
</feature>
<feature type="transmembrane region" description="Helical" evidence="5">
    <location>
        <begin position="256"/>
        <end position="280"/>
    </location>
</feature>
<dbReference type="InterPro" id="IPR006201">
    <property type="entry name" value="Neur_channel"/>
</dbReference>
<feature type="transmembrane region" description="Helical" evidence="5">
    <location>
        <begin position="182"/>
        <end position="201"/>
    </location>
</feature>
<dbReference type="AlphaFoldDB" id="A0A1I8H5A2"/>
<dbReference type="InterPro" id="IPR036719">
    <property type="entry name" value="Neuro-gated_channel_TM_sf"/>
</dbReference>
<comment type="similarity">
    <text evidence="5">Belongs to the ligand-gated ion channel (TC 1.A.9) family.</text>
</comment>
<dbReference type="Pfam" id="PF02931">
    <property type="entry name" value="Neur_chan_LBD"/>
    <property type="match status" value="1"/>
</dbReference>
<dbReference type="PROSITE" id="PS00236">
    <property type="entry name" value="NEUROTR_ION_CHANNEL"/>
    <property type="match status" value="1"/>
</dbReference>
<sequence>MNYIPPGMFKSTCKIDITWFPFDTQKCELKFGSWTYDGGTVDLRFKCDDPNLDTTEKILKDPKNCSEKGSGDISTYVESGEWNLEGLPGVRTSILYDCCPHPYIDLKFYLLIRRRKLYYVFNLIGPCSFLSSLALLSFIIPPDAGEKVSFGMPGVRTALLYDCCPFPFIDLKYWINIRRRTLYYGFNLIIPCVLISSMALLTFMLPPDAGEKISLGVTILLSLTMFLLLVADAMPQTSEALPLIEVVEIFSGKLSGMYFACTMIMCSLSVVFTVIVLNYHHRDAESHPIPNWVRQFICTYLASILCMRRMRRDTDSEPIRMRRRRTRGATGGGKLGTFRASASAGSGFGTEHHRELLADHHQQQGGPASMELRERSSKSLLANVLDLEDNFRASAAQAAASRAPPVYDEVQQQQPPCSVRSELAAIVHELRIVTQKISDDVADGEVSSEWKFAARVVDRLCLILFSCFTIISTCAILFSAP</sequence>
<dbReference type="InterPro" id="IPR006202">
    <property type="entry name" value="Neur_chan_lig-bd"/>
</dbReference>
<keyword evidence="5" id="KW-0406">Ion transport</keyword>
<evidence type="ECO:0000256" key="1">
    <source>
        <dbReference type="ARBA" id="ARBA00004141"/>
    </source>
</evidence>
<dbReference type="Gene3D" id="2.70.170.10">
    <property type="entry name" value="Neurotransmitter-gated ion-channel ligand-binding domain"/>
    <property type="match status" value="1"/>
</dbReference>
<comment type="subcellular location">
    <subcellularLocation>
        <location evidence="1">Membrane</location>
        <topology evidence="1">Multi-pass membrane protein</topology>
    </subcellularLocation>
</comment>
<keyword evidence="3 5" id="KW-1133">Transmembrane helix</keyword>
<keyword evidence="5" id="KW-0407">Ion channel</keyword>
<dbReference type="InterPro" id="IPR038050">
    <property type="entry name" value="Neuro_actylchol_rec"/>
</dbReference>
<protein>
    <submittedName>
        <fullName evidence="9 10">Neuronal acetylcholine receptor subunit alpha-7</fullName>
    </submittedName>
</protein>
<evidence type="ECO:0000313" key="8">
    <source>
        <dbReference type="Proteomes" id="UP000095280"/>
    </source>
</evidence>
<dbReference type="GO" id="GO:0004888">
    <property type="term" value="F:transmembrane signaling receptor activity"/>
    <property type="evidence" value="ECO:0007669"/>
    <property type="project" value="InterPro"/>
</dbReference>
<reference evidence="9 10" key="1">
    <citation type="submission" date="2016-11" db="UniProtKB">
        <authorList>
            <consortium name="WormBaseParasite"/>
        </authorList>
    </citation>
    <scope>IDENTIFICATION</scope>
</reference>
<evidence type="ECO:0000256" key="2">
    <source>
        <dbReference type="ARBA" id="ARBA00022692"/>
    </source>
</evidence>
<organism evidence="8 9">
    <name type="scientific">Macrostomum lignano</name>
    <dbReference type="NCBI Taxonomy" id="282301"/>
    <lineage>
        <taxon>Eukaryota</taxon>
        <taxon>Metazoa</taxon>
        <taxon>Spiralia</taxon>
        <taxon>Lophotrochozoa</taxon>
        <taxon>Platyhelminthes</taxon>
        <taxon>Rhabditophora</taxon>
        <taxon>Macrostomorpha</taxon>
        <taxon>Macrostomida</taxon>
        <taxon>Macrostomidae</taxon>
        <taxon>Macrostomum</taxon>
    </lineage>
</organism>
<dbReference type="GO" id="GO:0005230">
    <property type="term" value="F:extracellular ligand-gated monoatomic ion channel activity"/>
    <property type="evidence" value="ECO:0007669"/>
    <property type="project" value="InterPro"/>
</dbReference>
<dbReference type="Pfam" id="PF02932">
    <property type="entry name" value="Neur_chan_memb"/>
    <property type="match status" value="1"/>
</dbReference>
<feature type="transmembrane region" description="Helical" evidence="5">
    <location>
        <begin position="460"/>
        <end position="480"/>
    </location>
</feature>
<dbReference type="InterPro" id="IPR036734">
    <property type="entry name" value="Neur_chan_lig-bd_sf"/>
</dbReference>
<evidence type="ECO:0000256" key="5">
    <source>
        <dbReference type="RuleBase" id="RU000687"/>
    </source>
</evidence>
<dbReference type="FunFam" id="1.20.58.390:FF:000073">
    <property type="entry name" value="Neuronal acetylcholine receptor subunit alpha-9-II"/>
    <property type="match status" value="1"/>
</dbReference>
<evidence type="ECO:0000313" key="9">
    <source>
        <dbReference type="WBParaSite" id="maker-uti_cns_0004498-snap-gene-0.7-mRNA-1"/>
    </source>
</evidence>
<dbReference type="FunFam" id="2.70.170.10:FF:000060">
    <property type="entry name" value="Nicotinic acetylcholine receptor subunit alpha4"/>
    <property type="match status" value="1"/>
</dbReference>
<evidence type="ECO:0000256" key="3">
    <source>
        <dbReference type="ARBA" id="ARBA00022989"/>
    </source>
</evidence>
<dbReference type="WBParaSite" id="maker-uti_cns_0004498-snap-gene-0.7-mRNA-1">
    <property type="protein sequence ID" value="maker-uti_cns_0004498-snap-gene-0.7-mRNA-1"/>
    <property type="gene ID" value="maker-uti_cns_0004498-snap-gene-0.7"/>
</dbReference>
<name>A0A1I8H5A2_9PLAT</name>
<dbReference type="PANTHER" id="PTHR18945">
    <property type="entry name" value="NEUROTRANSMITTER GATED ION CHANNEL"/>
    <property type="match status" value="1"/>
</dbReference>
<proteinExistence type="inferred from homology"/>
<dbReference type="Gene3D" id="1.20.58.390">
    <property type="entry name" value="Neurotransmitter-gated ion-channel transmembrane domain"/>
    <property type="match status" value="3"/>
</dbReference>
<dbReference type="PRINTS" id="PR00252">
    <property type="entry name" value="NRIONCHANNEL"/>
</dbReference>
<keyword evidence="4 5" id="KW-0472">Membrane</keyword>
<dbReference type="InterPro" id="IPR018000">
    <property type="entry name" value="Neurotransmitter_ion_chnl_CS"/>
</dbReference>
<evidence type="ECO:0000259" key="7">
    <source>
        <dbReference type="Pfam" id="PF02932"/>
    </source>
</evidence>
<dbReference type="SUPFAM" id="SSF63712">
    <property type="entry name" value="Nicotinic receptor ligand binding domain-like"/>
    <property type="match status" value="1"/>
</dbReference>
<dbReference type="InterPro" id="IPR006029">
    <property type="entry name" value="Neurotrans-gated_channel_TM"/>
</dbReference>
<dbReference type="SUPFAM" id="SSF90112">
    <property type="entry name" value="Neurotransmitter-gated ion-channel transmembrane pore"/>
    <property type="match status" value="2"/>
</dbReference>
<dbReference type="CDD" id="cd19051">
    <property type="entry name" value="LGIC_TM_cation"/>
    <property type="match status" value="1"/>
</dbReference>
<dbReference type="WBParaSite" id="maker-uti_cns_0009415-snap-gene-0.2-mRNA-1">
    <property type="protein sequence ID" value="maker-uti_cns_0009415-snap-gene-0.2-mRNA-1"/>
    <property type="gene ID" value="maker-uti_cns_0009415-snap-gene-0.2"/>
</dbReference>
<keyword evidence="5" id="KW-0813">Transport</keyword>